<feature type="binding site" evidence="10">
    <location>
        <begin position="112"/>
        <end position="114"/>
    </location>
    <ligand>
        <name>thiamine diphosphate</name>
        <dbReference type="ChEBI" id="CHEBI:58937"/>
    </ligand>
</feature>
<dbReference type="EC" id="2.2.1.7" evidence="10"/>
<evidence type="ECO:0000313" key="13">
    <source>
        <dbReference type="Proteomes" id="UP000671995"/>
    </source>
</evidence>
<feature type="binding site" evidence="10">
    <location>
        <position position="172"/>
    </location>
    <ligand>
        <name>Mg(2+)</name>
        <dbReference type="ChEBI" id="CHEBI:18420"/>
    </ligand>
</feature>
<evidence type="ECO:0000256" key="7">
    <source>
        <dbReference type="ARBA" id="ARBA00022977"/>
    </source>
</evidence>
<evidence type="ECO:0000256" key="6">
    <source>
        <dbReference type="ARBA" id="ARBA00022842"/>
    </source>
</evidence>
<dbReference type="Proteomes" id="UP000671995">
    <property type="component" value="Chromosome"/>
</dbReference>
<dbReference type="AlphaFoldDB" id="A0A975F1F4"/>
<organism evidence="12 13">
    <name type="scientific">Treponema parvum</name>
    <dbReference type="NCBI Taxonomy" id="138851"/>
    <lineage>
        <taxon>Bacteria</taxon>
        <taxon>Pseudomonadati</taxon>
        <taxon>Spirochaetota</taxon>
        <taxon>Spirochaetia</taxon>
        <taxon>Spirochaetales</taxon>
        <taxon>Treponemataceae</taxon>
        <taxon>Treponema</taxon>
    </lineage>
</organism>
<dbReference type="GO" id="GO:0005829">
    <property type="term" value="C:cytosol"/>
    <property type="evidence" value="ECO:0007669"/>
    <property type="project" value="TreeGrafter"/>
</dbReference>
<dbReference type="Pfam" id="PF02779">
    <property type="entry name" value="Transket_pyr"/>
    <property type="match status" value="1"/>
</dbReference>
<dbReference type="InterPro" id="IPR005477">
    <property type="entry name" value="Dxylulose-5-P_synthase"/>
</dbReference>
<dbReference type="Pfam" id="PF02780">
    <property type="entry name" value="Transketolase_C"/>
    <property type="match status" value="1"/>
</dbReference>
<evidence type="ECO:0000313" key="12">
    <source>
        <dbReference type="EMBL" id="QTQ12875.1"/>
    </source>
</evidence>
<evidence type="ECO:0000256" key="4">
    <source>
        <dbReference type="ARBA" id="ARBA00022679"/>
    </source>
</evidence>
<name>A0A975F1F4_9SPIR</name>
<evidence type="ECO:0000256" key="1">
    <source>
        <dbReference type="ARBA" id="ARBA00004980"/>
    </source>
</evidence>
<feature type="binding site" evidence="10">
    <location>
        <begin position="144"/>
        <end position="145"/>
    </location>
    <ligand>
        <name>thiamine diphosphate</name>
        <dbReference type="ChEBI" id="CHEBI:58937"/>
    </ligand>
</feature>
<comment type="similarity">
    <text evidence="2 10">Belongs to the transketolase family. DXPS subfamily.</text>
</comment>
<keyword evidence="5 10" id="KW-0479">Metal-binding</keyword>
<protein>
    <recommendedName>
        <fullName evidence="10">1-deoxy-D-xylulose-5-phosphate synthase</fullName>
        <ecNumber evidence="10">2.2.1.7</ecNumber>
    </recommendedName>
    <alternativeName>
        <fullName evidence="10">1-deoxyxylulose-5-phosphate synthase</fullName>
        <shortName evidence="10">DXP synthase</shortName>
        <shortName evidence="10">DXPS</shortName>
    </alternativeName>
</protein>
<dbReference type="Gene3D" id="3.40.50.920">
    <property type="match status" value="1"/>
</dbReference>
<feature type="domain" description="Transketolase-like pyrimidine-binding" evidence="11">
    <location>
        <begin position="312"/>
        <end position="476"/>
    </location>
</feature>
<dbReference type="GO" id="GO:0000287">
    <property type="term" value="F:magnesium ion binding"/>
    <property type="evidence" value="ECO:0007669"/>
    <property type="project" value="UniProtKB-UniRule"/>
</dbReference>
<dbReference type="InterPro" id="IPR033248">
    <property type="entry name" value="Transketolase_C"/>
</dbReference>
<accession>A0A975F1F4</accession>
<dbReference type="NCBIfam" id="NF003933">
    <property type="entry name" value="PRK05444.2-2"/>
    <property type="match status" value="1"/>
</dbReference>
<keyword evidence="6 10" id="KW-0460">Magnesium</keyword>
<dbReference type="EMBL" id="CP054257">
    <property type="protein sequence ID" value="QTQ12875.1"/>
    <property type="molecule type" value="Genomic_DNA"/>
</dbReference>
<dbReference type="Pfam" id="PF13292">
    <property type="entry name" value="DXP_synthase_N"/>
    <property type="match status" value="1"/>
</dbReference>
<dbReference type="NCBIfam" id="TIGR00204">
    <property type="entry name" value="dxs"/>
    <property type="match status" value="1"/>
</dbReference>
<dbReference type="GO" id="GO:0009228">
    <property type="term" value="P:thiamine biosynthetic process"/>
    <property type="evidence" value="ECO:0007669"/>
    <property type="project" value="UniProtKB-UniRule"/>
</dbReference>
<evidence type="ECO:0000256" key="9">
    <source>
        <dbReference type="ARBA" id="ARBA00023229"/>
    </source>
</evidence>
<evidence type="ECO:0000259" key="11">
    <source>
        <dbReference type="SMART" id="SM00861"/>
    </source>
</evidence>
<feature type="binding site" evidence="10">
    <location>
        <position position="143"/>
    </location>
    <ligand>
        <name>Mg(2+)</name>
        <dbReference type="ChEBI" id="CHEBI:18420"/>
    </ligand>
</feature>
<dbReference type="PANTHER" id="PTHR43322:SF5">
    <property type="entry name" value="1-DEOXY-D-XYLULOSE-5-PHOSPHATE SYNTHASE, CHLOROPLASTIC"/>
    <property type="match status" value="1"/>
</dbReference>
<reference evidence="12" key="1">
    <citation type="submission" date="2020-05" db="EMBL/GenBank/DDBJ databases">
        <authorList>
            <person name="Zeng H."/>
            <person name="Chan Y.K."/>
            <person name="Watt R.M."/>
        </authorList>
    </citation>
    <scope>NUCLEOTIDE SEQUENCE</scope>
    <source>
        <strain evidence="12">ATCC 700773</strain>
    </source>
</reference>
<evidence type="ECO:0000256" key="3">
    <source>
        <dbReference type="ARBA" id="ARBA00011738"/>
    </source>
</evidence>
<dbReference type="PROSITE" id="PS00802">
    <property type="entry name" value="TRANSKETOLASE_2"/>
    <property type="match status" value="1"/>
</dbReference>
<dbReference type="InterPro" id="IPR005475">
    <property type="entry name" value="Transketolase-like_Pyr-bd"/>
</dbReference>
<comment type="subunit">
    <text evidence="3 10">Homodimer.</text>
</comment>
<comment type="cofactor">
    <cofactor evidence="10">
        <name>Mg(2+)</name>
        <dbReference type="ChEBI" id="CHEBI:18420"/>
    </cofactor>
    <text evidence="10">Binds 1 Mg(2+) ion per subunit.</text>
</comment>
<feature type="binding site" evidence="10">
    <location>
        <position position="283"/>
    </location>
    <ligand>
        <name>thiamine diphosphate</name>
        <dbReference type="ChEBI" id="CHEBI:58937"/>
    </ligand>
</feature>
<dbReference type="HAMAP" id="MF_00315">
    <property type="entry name" value="DXP_synth"/>
    <property type="match status" value="1"/>
</dbReference>
<comment type="cofactor">
    <cofactor evidence="10">
        <name>thiamine diphosphate</name>
        <dbReference type="ChEBI" id="CHEBI:58937"/>
    </cofactor>
    <text evidence="10">Binds 1 thiamine pyrophosphate per subunit.</text>
</comment>
<feature type="binding site" evidence="10">
    <location>
        <position position="71"/>
    </location>
    <ligand>
        <name>thiamine diphosphate</name>
        <dbReference type="ChEBI" id="CHEBI:58937"/>
    </ligand>
</feature>
<dbReference type="InterPro" id="IPR029061">
    <property type="entry name" value="THDP-binding"/>
</dbReference>
<comment type="pathway">
    <text evidence="1 10">Metabolic intermediate biosynthesis; 1-deoxy-D-xylulose 5-phosphate biosynthesis; 1-deoxy-D-xylulose 5-phosphate from D-glyceraldehyde 3-phosphate and pyruvate: step 1/1.</text>
</comment>
<comment type="function">
    <text evidence="10">Catalyzes the acyloin condensation reaction between C atoms 2 and 3 of pyruvate and glyceraldehyde 3-phosphate to yield 1-deoxy-D-xylulose-5-phosphate (DXP).</text>
</comment>
<keyword evidence="4 10" id="KW-0808">Transferase</keyword>
<sequence length="636" mass="69620">MLSSIHSPDDVKRLSKKELPILASEIRKEIIEVVGKNGGHLASNLGVVELTIALHRSFKSPSDAIVWDVSHQCYAHKLLTGRYAQFHTLRRHGGLSGFTKKKESPHDFFDSGHASTSISCALGLLTAWQHEGRDGKAVAVIGDGALTGGMAFEALSHAGLISKNLIVILNDNQMSINPNTGSLSRYLSRLTVTSSYQNFRHTVDHIVDKIPYFNKYLSRMIFRLKRGIKGMFLMNNLFVDLGFEYVGPLNGHDINELEKVFDHVKKLPRPVVIHVVTKKGKGFSPAENDPARFHGIGPLCLDEGKVEKIDTTSFTEAFGTAIVNLAETHPNIAAVTAAMTKGTGLETFARNFKNRFFDVGIAEQHAVTFGAGLAAGGMIPVICIYSTFIQRSIDQIIHDAALQKLHMIFVFDRAGVVPDDGETHQGLFDLALLRPIPNISIMTPAGAFDLELCLTWAVDKAKTPVVIRYPKLSCPSDTDEFSNPIEEGKGIFIPCTSFAPTLAPAENAKVEKKVLLICTGGFYSETLSAARLLLMKDVVTDIYVLRFIKPIDTYDIWRVCKNYEAAVIAEDGVKTGGVGEYVENFLLKQGMKTVKVKAFPDCFLSQGTRSEICSDSGMSAEDIAAAALDCLLEGKK</sequence>
<proteinExistence type="inferred from homology"/>
<evidence type="ECO:0000256" key="8">
    <source>
        <dbReference type="ARBA" id="ARBA00023052"/>
    </source>
</evidence>
<keyword evidence="8 10" id="KW-0786">Thiamine pyrophosphate</keyword>
<reference evidence="12" key="2">
    <citation type="journal article" date="2021" name="Microbiol. Resour. Announc.">
        <title>Complete Genome Sequences of Three Human Oral Treponema parvum Isolates.</title>
        <authorList>
            <person name="Zeng H."/>
            <person name="Watt R.M."/>
        </authorList>
    </citation>
    <scope>NUCLEOTIDE SEQUENCE</scope>
    <source>
        <strain evidence="12">ATCC 700773</strain>
    </source>
</reference>
<evidence type="ECO:0000256" key="5">
    <source>
        <dbReference type="ARBA" id="ARBA00022723"/>
    </source>
</evidence>
<comment type="catalytic activity">
    <reaction evidence="10">
        <text>D-glyceraldehyde 3-phosphate + pyruvate + H(+) = 1-deoxy-D-xylulose 5-phosphate + CO2</text>
        <dbReference type="Rhea" id="RHEA:12605"/>
        <dbReference type="ChEBI" id="CHEBI:15361"/>
        <dbReference type="ChEBI" id="CHEBI:15378"/>
        <dbReference type="ChEBI" id="CHEBI:16526"/>
        <dbReference type="ChEBI" id="CHEBI:57792"/>
        <dbReference type="ChEBI" id="CHEBI:59776"/>
        <dbReference type="EC" id="2.2.1.7"/>
    </reaction>
</comment>
<gene>
    <name evidence="10" type="primary">dxs</name>
    <name evidence="12" type="ORF">HRI96_05400</name>
</gene>
<dbReference type="SMART" id="SM00861">
    <property type="entry name" value="Transket_pyr"/>
    <property type="match status" value="1"/>
</dbReference>
<dbReference type="InterPro" id="IPR020826">
    <property type="entry name" value="Transketolase_BS"/>
</dbReference>
<keyword evidence="7 10" id="KW-0784">Thiamine biosynthesis</keyword>
<dbReference type="PROSITE" id="PS00801">
    <property type="entry name" value="TRANSKETOLASE_1"/>
    <property type="match status" value="1"/>
</dbReference>
<dbReference type="PANTHER" id="PTHR43322">
    <property type="entry name" value="1-D-DEOXYXYLULOSE 5-PHOSPHATE SYNTHASE-RELATED"/>
    <property type="match status" value="1"/>
</dbReference>
<dbReference type="SUPFAM" id="SSF52518">
    <property type="entry name" value="Thiamin diphosphate-binding fold (THDP-binding)"/>
    <property type="match status" value="1"/>
</dbReference>
<dbReference type="GO" id="GO:0019288">
    <property type="term" value="P:isopentenyl diphosphate biosynthetic process, methylerythritol 4-phosphate pathway"/>
    <property type="evidence" value="ECO:0007669"/>
    <property type="project" value="TreeGrafter"/>
</dbReference>
<feature type="binding site" evidence="10">
    <location>
        <position position="363"/>
    </location>
    <ligand>
        <name>thiamine diphosphate</name>
        <dbReference type="ChEBI" id="CHEBI:58937"/>
    </ligand>
</feature>
<evidence type="ECO:0000256" key="10">
    <source>
        <dbReference type="HAMAP-Rule" id="MF_00315"/>
    </source>
</evidence>
<dbReference type="GO" id="GO:0030976">
    <property type="term" value="F:thiamine pyrophosphate binding"/>
    <property type="evidence" value="ECO:0007669"/>
    <property type="project" value="UniProtKB-UniRule"/>
</dbReference>
<dbReference type="InterPro" id="IPR049557">
    <property type="entry name" value="Transketolase_CS"/>
</dbReference>
<evidence type="ECO:0000256" key="2">
    <source>
        <dbReference type="ARBA" id="ARBA00011081"/>
    </source>
</evidence>
<dbReference type="SUPFAM" id="SSF52922">
    <property type="entry name" value="TK C-terminal domain-like"/>
    <property type="match status" value="1"/>
</dbReference>
<dbReference type="CDD" id="cd02007">
    <property type="entry name" value="TPP_DXS"/>
    <property type="match status" value="1"/>
</dbReference>
<dbReference type="CDD" id="cd07033">
    <property type="entry name" value="TPP_PYR_DXS_TK_like"/>
    <property type="match status" value="1"/>
</dbReference>
<keyword evidence="9 10" id="KW-0414">Isoprene biosynthesis</keyword>
<dbReference type="GO" id="GO:0008661">
    <property type="term" value="F:1-deoxy-D-xylulose-5-phosphate synthase activity"/>
    <property type="evidence" value="ECO:0007669"/>
    <property type="project" value="UniProtKB-UniRule"/>
</dbReference>
<dbReference type="GO" id="GO:0016114">
    <property type="term" value="P:terpenoid biosynthetic process"/>
    <property type="evidence" value="ECO:0007669"/>
    <property type="project" value="UniProtKB-UniRule"/>
</dbReference>
<feature type="binding site" evidence="10">
    <location>
        <position position="172"/>
    </location>
    <ligand>
        <name>thiamine diphosphate</name>
        <dbReference type="ChEBI" id="CHEBI:58937"/>
    </ligand>
</feature>
<dbReference type="InterPro" id="IPR009014">
    <property type="entry name" value="Transketo_C/PFOR_II"/>
</dbReference>
<dbReference type="Gene3D" id="3.40.50.970">
    <property type="match status" value="2"/>
</dbReference>